<dbReference type="Pfam" id="PF11950">
    <property type="entry name" value="DUF3467"/>
    <property type="match status" value="1"/>
</dbReference>
<name>A0A1F4S004_UNCSA</name>
<dbReference type="AlphaFoldDB" id="A0A1F4S004"/>
<evidence type="ECO:0008006" key="3">
    <source>
        <dbReference type="Google" id="ProtNLM"/>
    </source>
</evidence>
<dbReference type="Proteomes" id="UP000177905">
    <property type="component" value="Unassembled WGS sequence"/>
</dbReference>
<proteinExistence type="predicted"/>
<organism evidence="1 2">
    <name type="scientific">candidate division WOR-1 bacterium RIFOXYB2_FULL_36_35</name>
    <dbReference type="NCBI Taxonomy" id="1802578"/>
    <lineage>
        <taxon>Bacteria</taxon>
        <taxon>Bacillati</taxon>
        <taxon>Saganbacteria</taxon>
    </lineage>
</organism>
<dbReference type="InterPro" id="IPR021857">
    <property type="entry name" value="DUF3467"/>
</dbReference>
<evidence type="ECO:0000313" key="2">
    <source>
        <dbReference type="Proteomes" id="UP000177905"/>
    </source>
</evidence>
<gene>
    <name evidence="1" type="ORF">A2290_07745</name>
</gene>
<comment type="caution">
    <text evidence="1">The sequence shown here is derived from an EMBL/GenBank/DDBJ whole genome shotgun (WGS) entry which is preliminary data.</text>
</comment>
<sequence>MSEQEVKVEIDDEIAKGIYSNLAILSHNENEFILDFVFVHPPKGKVNSRIITSPTHAKKFLKALQQNIEMYEKKFGQIKEAPEPKNLGGVGFSQN</sequence>
<evidence type="ECO:0000313" key="1">
    <source>
        <dbReference type="EMBL" id="OGC13750.1"/>
    </source>
</evidence>
<dbReference type="EMBL" id="MEUA01000048">
    <property type="protein sequence ID" value="OGC13750.1"/>
    <property type="molecule type" value="Genomic_DNA"/>
</dbReference>
<protein>
    <recommendedName>
        <fullName evidence="3">DUF3467 domain-containing protein</fullName>
    </recommendedName>
</protein>
<accession>A0A1F4S004</accession>
<reference evidence="1 2" key="1">
    <citation type="journal article" date="2016" name="Nat. Commun.">
        <title>Thousands of microbial genomes shed light on interconnected biogeochemical processes in an aquifer system.</title>
        <authorList>
            <person name="Anantharaman K."/>
            <person name="Brown C.T."/>
            <person name="Hug L.A."/>
            <person name="Sharon I."/>
            <person name="Castelle C.J."/>
            <person name="Probst A.J."/>
            <person name="Thomas B.C."/>
            <person name="Singh A."/>
            <person name="Wilkins M.J."/>
            <person name="Karaoz U."/>
            <person name="Brodie E.L."/>
            <person name="Williams K.H."/>
            <person name="Hubbard S.S."/>
            <person name="Banfield J.F."/>
        </authorList>
    </citation>
    <scope>NUCLEOTIDE SEQUENCE [LARGE SCALE GENOMIC DNA]</scope>
</reference>